<accession>A0A9W3ZW11</accession>
<protein>
    <submittedName>
        <fullName evidence="2">SPP1 family phage head morphogenesis protein</fullName>
    </submittedName>
</protein>
<reference evidence="2 3" key="1">
    <citation type="submission" date="2015-05" db="EMBL/GenBank/DDBJ databases">
        <title>Whole genome sequence of Bacillus thuringiensis serovar tolworthi Pasteur Institute Standard strain.</title>
        <authorList>
            <person name="Kanda K."/>
            <person name="Nakashima K."/>
            <person name="Nagano Y."/>
        </authorList>
    </citation>
    <scope>NUCLEOTIDE SEQUENCE [LARGE SCALE GENOMIC DNA]</scope>
    <source>
        <strain evidence="2 3">Pasteur Institute Standard strain</strain>
    </source>
</reference>
<evidence type="ECO:0000259" key="1">
    <source>
        <dbReference type="Pfam" id="PF04233"/>
    </source>
</evidence>
<organism evidence="2 3">
    <name type="scientific">Bacillus thuringiensis subsp. tolworthi</name>
    <dbReference type="NCBI Taxonomy" id="1442"/>
    <lineage>
        <taxon>Bacteria</taxon>
        <taxon>Bacillati</taxon>
        <taxon>Bacillota</taxon>
        <taxon>Bacilli</taxon>
        <taxon>Bacillales</taxon>
        <taxon>Bacillaceae</taxon>
        <taxon>Bacillus</taxon>
        <taxon>Bacillus cereus group</taxon>
    </lineage>
</organism>
<feature type="domain" description="Phage head morphogenesis" evidence="1">
    <location>
        <begin position="194"/>
        <end position="298"/>
    </location>
</feature>
<gene>
    <name evidence="2" type="ORF">KNN_01431</name>
</gene>
<sequence length="341" mass="40178">MPTIEEYWVKRAEQLEEKWHKEAKKLERRLQASYLRAHREVNKEMRLYLTKKDFDYNKLYEVLSKAEREVRKKGLTDYLDYLSEVDSAIKDSMEQEIKQHINLAKVTRLDAISSEMLRVLSDQAIQDEKAIRKQMTSIYTETLLRSKSEFLKLGIETPVYVLNEKIIKDILSYPWSGENFSNRIWNNKKKLLQVLREELTQGVIQGLHADEVSERLAKKMNVEMKHAITLVHTESSYFYNQSTLDSFGEAGIEKYKLHVTFDHRTSPKCRALDTGKVYNRDDASVGYNYPPLHPRCRTLPIPYFEGVSGPKYRWVRDNTGKSVKVDEPDMTYAEYKKRFLN</sequence>
<dbReference type="RefSeq" id="WP_060851724.1">
    <property type="nucleotide sequence ID" value="NZ_AP014864.1"/>
</dbReference>
<dbReference type="Proteomes" id="UP000055316">
    <property type="component" value="Chromosome"/>
</dbReference>
<name>A0A9W3ZW11_BACTO</name>
<dbReference type="EMBL" id="AP014864">
    <property type="protein sequence ID" value="BAR82278.1"/>
    <property type="molecule type" value="Genomic_DNA"/>
</dbReference>
<evidence type="ECO:0000313" key="2">
    <source>
        <dbReference type="EMBL" id="BAR82278.1"/>
    </source>
</evidence>
<dbReference type="NCBIfam" id="TIGR01641">
    <property type="entry name" value="phageSPP1_gp7"/>
    <property type="match status" value="1"/>
</dbReference>
<dbReference type="Pfam" id="PF04233">
    <property type="entry name" value="Phage_Mu_F"/>
    <property type="match status" value="1"/>
</dbReference>
<dbReference type="InterPro" id="IPR006528">
    <property type="entry name" value="Phage_head_morphogenesis_dom"/>
</dbReference>
<proteinExistence type="predicted"/>
<dbReference type="AlphaFoldDB" id="A0A9W3ZW11"/>
<evidence type="ECO:0000313" key="3">
    <source>
        <dbReference type="Proteomes" id="UP000055316"/>
    </source>
</evidence>